<reference evidence="11" key="1">
    <citation type="journal article" date="2019" name="Int. J. Syst. Evol. Microbiol.">
        <title>The Global Catalogue of Microorganisms (GCM) 10K type strain sequencing project: providing services to taxonomists for standard genome sequencing and annotation.</title>
        <authorList>
            <consortium name="The Broad Institute Genomics Platform"/>
            <consortium name="The Broad Institute Genome Sequencing Center for Infectious Disease"/>
            <person name="Wu L."/>
            <person name="Ma J."/>
        </authorList>
    </citation>
    <scope>NUCLEOTIDE SEQUENCE [LARGE SCALE GENOMIC DNA]</scope>
    <source>
        <strain evidence="11">CGMCC 1.16305</strain>
    </source>
</reference>
<organism evidence="10 11">
    <name type="scientific">Scopulibacillus cellulosilyticus</name>
    <dbReference type="NCBI Taxonomy" id="2665665"/>
    <lineage>
        <taxon>Bacteria</taxon>
        <taxon>Bacillati</taxon>
        <taxon>Bacillota</taxon>
        <taxon>Bacilli</taxon>
        <taxon>Bacillales</taxon>
        <taxon>Sporolactobacillaceae</taxon>
        <taxon>Scopulibacillus</taxon>
    </lineage>
</organism>
<dbReference type="SUPFAM" id="SSF54862">
    <property type="entry name" value="4Fe-4S ferredoxins"/>
    <property type="match status" value="1"/>
</dbReference>
<evidence type="ECO:0000313" key="10">
    <source>
        <dbReference type="EMBL" id="MFC7391528.1"/>
    </source>
</evidence>
<accession>A0ABW2PQ49</accession>
<keyword evidence="4 8" id="KW-0479">Metal-binding</keyword>
<evidence type="ECO:0000259" key="9">
    <source>
        <dbReference type="PROSITE" id="PS51379"/>
    </source>
</evidence>
<evidence type="ECO:0000313" key="11">
    <source>
        <dbReference type="Proteomes" id="UP001596505"/>
    </source>
</evidence>
<keyword evidence="5 8" id="KW-0249">Electron transport</keyword>
<evidence type="ECO:0000256" key="4">
    <source>
        <dbReference type="ARBA" id="ARBA00022723"/>
    </source>
</evidence>
<comment type="caution">
    <text evidence="10">The sequence shown here is derived from an EMBL/GenBank/DDBJ whole genome shotgun (WGS) entry which is preliminary data.</text>
</comment>
<keyword evidence="3" id="KW-0004">4Fe-4S</keyword>
<keyword evidence="6 8" id="KW-0408">Iron</keyword>
<evidence type="ECO:0000256" key="6">
    <source>
        <dbReference type="ARBA" id="ARBA00023004"/>
    </source>
</evidence>
<proteinExistence type="predicted"/>
<dbReference type="InterPro" id="IPR017896">
    <property type="entry name" value="4Fe4S_Fe-S-bd"/>
</dbReference>
<dbReference type="Pfam" id="PF13370">
    <property type="entry name" value="Fer4_13"/>
    <property type="match status" value="1"/>
</dbReference>
<dbReference type="PROSITE" id="PS51379">
    <property type="entry name" value="4FE4S_FER_2"/>
    <property type="match status" value="1"/>
</dbReference>
<dbReference type="EMBL" id="JBHTCO010000001">
    <property type="protein sequence ID" value="MFC7391528.1"/>
    <property type="molecule type" value="Genomic_DNA"/>
</dbReference>
<evidence type="ECO:0000256" key="7">
    <source>
        <dbReference type="ARBA" id="ARBA00023014"/>
    </source>
</evidence>
<dbReference type="PANTHER" id="PTHR39163">
    <property type="entry name" value="FERREDOXIN"/>
    <property type="match status" value="1"/>
</dbReference>
<dbReference type="Proteomes" id="UP001596505">
    <property type="component" value="Unassembled WGS sequence"/>
</dbReference>
<keyword evidence="2 8" id="KW-0813">Transport</keyword>
<name>A0ABW2PQ49_9BACL</name>
<dbReference type="PANTHER" id="PTHR39163:SF1">
    <property type="entry name" value="FERREDOXIN"/>
    <property type="match status" value="1"/>
</dbReference>
<dbReference type="PRINTS" id="PR00352">
    <property type="entry name" value="3FE4SFRDOXIN"/>
</dbReference>
<dbReference type="RefSeq" id="WP_380962618.1">
    <property type="nucleotide sequence ID" value="NZ_JBHTCO010000001.1"/>
</dbReference>
<feature type="domain" description="4Fe-4S ferredoxin-type" evidence="9">
    <location>
        <begin position="3"/>
        <end position="31"/>
    </location>
</feature>
<dbReference type="Gene3D" id="3.30.70.20">
    <property type="match status" value="1"/>
</dbReference>
<comment type="function">
    <text evidence="8">Ferredoxins are iron-sulfur proteins that transfer electrons in a wide variety of metabolic reactions.</text>
</comment>
<keyword evidence="11" id="KW-1185">Reference proteome</keyword>
<dbReference type="InterPro" id="IPR052395">
    <property type="entry name" value="ET_Ferredoxin"/>
</dbReference>
<evidence type="ECO:0000256" key="8">
    <source>
        <dbReference type="RuleBase" id="RU368020"/>
    </source>
</evidence>
<evidence type="ECO:0000256" key="1">
    <source>
        <dbReference type="ARBA" id="ARBA00001966"/>
    </source>
</evidence>
<sequence>MAKFTIVDIDTCIACGACGASAPEIFDYDDDGIAFGILDDNTGTSEVPDELMDDLIDAYEGCPTDSVRVANEPFDGDADRFEEE</sequence>
<gene>
    <name evidence="10" type="ORF">ACFQRG_00690</name>
</gene>
<comment type="cofactor">
    <cofactor evidence="1">
        <name>[4Fe-4S] cluster</name>
        <dbReference type="ChEBI" id="CHEBI:49883"/>
    </cofactor>
</comment>
<protein>
    <recommendedName>
        <fullName evidence="8">Ferredoxin</fullName>
    </recommendedName>
</protein>
<evidence type="ECO:0000256" key="3">
    <source>
        <dbReference type="ARBA" id="ARBA00022485"/>
    </source>
</evidence>
<keyword evidence="7 8" id="KW-0411">Iron-sulfur</keyword>
<dbReference type="InterPro" id="IPR001080">
    <property type="entry name" value="3Fe4S_ferredoxin"/>
</dbReference>
<evidence type="ECO:0000256" key="5">
    <source>
        <dbReference type="ARBA" id="ARBA00022982"/>
    </source>
</evidence>
<evidence type="ECO:0000256" key="2">
    <source>
        <dbReference type="ARBA" id="ARBA00022448"/>
    </source>
</evidence>